<keyword evidence="4" id="KW-1185">Reference proteome</keyword>
<gene>
    <name evidence="3" type="primary">LOC103171767</name>
</gene>
<dbReference type="SUPFAM" id="SSF81296">
    <property type="entry name" value="E set domains"/>
    <property type="match status" value="1"/>
</dbReference>
<evidence type="ECO:0000256" key="1">
    <source>
        <dbReference type="ARBA" id="ARBA00005431"/>
    </source>
</evidence>
<dbReference type="PANTHER" id="PTHR16165:SF9">
    <property type="entry name" value="NXPE FAMILY MEMBER 3"/>
    <property type="match status" value="1"/>
</dbReference>
<organism evidence="3 4">
    <name type="scientific">Callorhinchus milii</name>
    <name type="common">Ghost shark</name>
    <dbReference type="NCBI Taxonomy" id="7868"/>
    <lineage>
        <taxon>Eukaryota</taxon>
        <taxon>Metazoa</taxon>
        <taxon>Chordata</taxon>
        <taxon>Craniata</taxon>
        <taxon>Vertebrata</taxon>
        <taxon>Chondrichthyes</taxon>
        <taxon>Holocephali</taxon>
        <taxon>Chimaeriformes</taxon>
        <taxon>Callorhinchidae</taxon>
        <taxon>Callorhinchus</taxon>
    </lineage>
</organism>
<dbReference type="InterPro" id="IPR026845">
    <property type="entry name" value="NXPH/NXPE"/>
</dbReference>
<dbReference type="InterPro" id="IPR014756">
    <property type="entry name" value="Ig_E-set"/>
</dbReference>
<evidence type="ECO:0000313" key="4">
    <source>
        <dbReference type="Proteomes" id="UP000314986"/>
    </source>
</evidence>
<proteinExistence type="inferred from homology"/>
<dbReference type="InterPro" id="IPR057106">
    <property type="entry name" value="NXPE4_C"/>
</dbReference>
<evidence type="ECO:0000259" key="2">
    <source>
        <dbReference type="Pfam" id="PF24536"/>
    </source>
</evidence>
<reference evidence="3" key="5">
    <citation type="submission" date="2025-09" db="UniProtKB">
        <authorList>
            <consortium name="Ensembl"/>
        </authorList>
    </citation>
    <scope>IDENTIFICATION</scope>
</reference>
<comment type="similarity">
    <text evidence="1">Belongs to the NXPE family.</text>
</comment>
<dbReference type="Proteomes" id="UP000314986">
    <property type="component" value="Unassembled WGS sequence"/>
</dbReference>
<accession>A0A4W3HED6</accession>
<reference evidence="4" key="2">
    <citation type="journal article" date="2007" name="PLoS Biol.">
        <title>Survey sequencing and comparative analysis of the elephant shark (Callorhinchus milii) genome.</title>
        <authorList>
            <person name="Venkatesh B."/>
            <person name="Kirkness E.F."/>
            <person name="Loh Y.H."/>
            <person name="Halpern A.L."/>
            <person name="Lee A.P."/>
            <person name="Johnson J."/>
            <person name="Dandona N."/>
            <person name="Viswanathan L.D."/>
            <person name="Tay A."/>
            <person name="Venter J.C."/>
            <person name="Strausberg R.L."/>
            <person name="Brenner S."/>
        </authorList>
    </citation>
    <scope>NUCLEOTIDE SEQUENCE [LARGE SCALE GENOMIC DNA]</scope>
</reference>
<reference evidence="4" key="3">
    <citation type="journal article" date="2014" name="Nature">
        <title>Elephant shark genome provides unique insights into gnathostome evolution.</title>
        <authorList>
            <consortium name="International Elephant Shark Genome Sequencing Consortium"/>
            <person name="Venkatesh B."/>
            <person name="Lee A.P."/>
            <person name="Ravi V."/>
            <person name="Maurya A.K."/>
            <person name="Lian M.M."/>
            <person name="Swann J.B."/>
            <person name="Ohta Y."/>
            <person name="Flajnik M.F."/>
            <person name="Sutoh Y."/>
            <person name="Kasahara M."/>
            <person name="Hoon S."/>
            <person name="Gangu V."/>
            <person name="Roy S.W."/>
            <person name="Irimia M."/>
            <person name="Korzh V."/>
            <person name="Kondrychyn I."/>
            <person name="Lim Z.W."/>
            <person name="Tay B.H."/>
            <person name="Tohari S."/>
            <person name="Kong K.W."/>
            <person name="Ho S."/>
            <person name="Lorente-Galdos B."/>
            <person name="Quilez J."/>
            <person name="Marques-Bonet T."/>
            <person name="Raney B.J."/>
            <person name="Ingham P.W."/>
            <person name="Tay A."/>
            <person name="Hillier L.W."/>
            <person name="Minx P."/>
            <person name="Boehm T."/>
            <person name="Wilson R.K."/>
            <person name="Brenner S."/>
            <person name="Warren W.C."/>
        </authorList>
    </citation>
    <scope>NUCLEOTIDE SEQUENCE [LARGE SCALE GENOMIC DNA]</scope>
</reference>
<dbReference type="InParanoid" id="A0A4W3HED6"/>
<dbReference type="Ensembl" id="ENSCMIT00000014002.1">
    <property type="protein sequence ID" value="ENSCMIP00000013700.1"/>
    <property type="gene ID" value="ENSCMIG00000006858.1"/>
</dbReference>
<reference evidence="4" key="1">
    <citation type="journal article" date="2006" name="Science">
        <title>Ancient noncoding elements conserved in the human genome.</title>
        <authorList>
            <person name="Venkatesh B."/>
            <person name="Kirkness E.F."/>
            <person name="Loh Y.H."/>
            <person name="Halpern A.L."/>
            <person name="Lee A.P."/>
            <person name="Johnson J."/>
            <person name="Dandona N."/>
            <person name="Viswanathan L.D."/>
            <person name="Tay A."/>
            <person name="Venter J.C."/>
            <person name="Strausberg R.L."/>
            <person name="Brenner S."/>
        </authorList>
    </citation>
    <scope>NUCLEOTIDE SEQUENCE [LARGE SCALE GENOMIC DNA]</scope>
</reference>
<name>A0A4W3HED6_CALMI</name>
<evidence type="ECO:0000313" key="3">
    <source>
        <dbReference type="Ensembl" id="ENSCMIP00000013700.1"/>
    </source>
</evidence>
<feature type="domain" description="NXPE C-terminal" evidence="2">
    <location>
        <begin position="284"/>
        <end position="509"/>
    </location>
</feature>
<reference evidence="3" key="4">
    <citation type="submission" date="2025-08" db="UniProtKB">
        <authorList>
            <consortium name="Ensembl"/>
        </authorList>
    </citation>
    <scope>IDENTIFICATION</scope>
</reference>
<dbReference type="InterPro" id="IPR013783">
    <property type="entry name" value="Ig-like_fold"/>
</dbReference>
<dbReference type="GeneTree" id="ENSGT00950000182866"/>
<dbReference type="Gene3D" id="2.60.40.10">
    <property type="entry name" value="Immunoglobulins"/>
    <property type="match status" value="1"/>
</dbReference>
<protein>
    <submittedName>
        <fullName evidence="3">Neurexophilin and PC-esterase domain family, member 3</fullName>
    </submittedName>
</protein>
<dbReference type="OMA" id="RGRSEWH"/>
<sequence length="511" mass="58380">MMINNLPWLAKLINCGYLVGSFTPSERAEGMFLLKMIEWTNSPGARTPFLKSTDPSHSHFLILNSQNTFHVGDQLQVMVHMYDFSGHSKQYGGDYLQARIHTPEFKAGSVGTVVDYQNGSYKINFTLFWSGKVEVSVILVHPSEAIQLLKWIRDEHRHKVAYQSTFRSGDIRETTKCYLCLPDGVPVCNFTDLKTGEPWFCYKPQKLPCSARVNHAKSGYNTSYLIGDERRYFASKVNLLKPILPKGPGYITVMNSINAGANVGNCVRGKSLTSPSGFYYQDQWMSTQCNIRRFNTPANITNCLRGKVVHLYGDSTMRQWFNYFARGLPDLKLFQFGNTPENGPYTAVDVVNKIMVKYRCHGPPIRFNDISSQQLHYIANQLDANKGGKNTIIAITIWAHMTFLPVASYIRRLQNIRKSIVQLLSRSPDTLIIFKTANVRELDPIWYSFFYSDWYSFHLDKILRKMFEGINVAFVDAWEMTAAHYVAHNVHPPGVIVRNEVDVFLSHLCPF</sequence>
<dbReference type="Pfam" id="PF24536">
    <property type="entry name" value="NXPE4_C"/>
    <property type="match status" value="1"/>
</dbReference>
<dbReference type="AlphaFoldDB" id="A0A4W3HED6"/>
<dbReference type="Pfam" id="PF06312">
    <property type="entry name" value="Neurexophilin"/>
    <property type="match status" value="1"/>
</dbReference>
<dbReference type="PANTHER" id="PTHR16165">
    <property type="entry name" value="NXPE FAMILY MEMBER"/>
    <property type="match status" value="1"/>
</dbReference>